<evidence type="ECO:0000256" key="3">
    <source>
        <dbReference type="ARBA" id="ARBA00022692"/>
    </source>
</evidence>
<dbReference type="SMART" id="SM00756">
    <property type="entry name" value="VKc"/>
    <property type="match status" value="1"/>
</dbReference>
<protein>
    <recommendedName>
        <fullName evidence="11">Vitamin K epoxide reductase domain-containing protein</fullName>
    </recommendedName>
</protein>
<gene>
    <name evidence="12" type="ORF">A2982_03060</name>
</gene>
<keyword evidence="8" id="KW-1015">Disulfide bond</keyword>
<comment type="similarity">
    <text evidence="2">Belongs to the VKOR family.</text>
</comment>
<evidence type="ECO:0000313" key="13">
    <source>
        <dbReference type="Proteomes" id="UP000178771"/>
    </source>
</evidence>
<evidence type="ECO:0000259" key="11">
    <source>
        <dbReference type="SMART" id="SM00756"/>
    </source>
</evidence>
<dbReference type="STRING" id="1802624.A2982_03060"/>
<dbReference type="GO" id="GO:0016020">
    <property type="term" value="C:membrane"/>
    <property type="evidence" value="ECO:0007669"/>
    <property type="project" value="UniProtKB-SubCell"/>
</dbReference>
<keyword evidence="3 10" id="KW-0812">Transmembrane</keyword>
<accession>A0A1F4V245</accession>
<evidence type="ECO:0000256" key="2">
    <source>
        <dbReference type="ARBA" id="ARBA00006214"/>
    </source>
</evidence>
<evidence type="ECO:0000256" key="8">
    <source>
        <dbReference type="ARBA" id="ARBA00023157"/>
    </source>
</evidence>
<dbReference type="GO" id="GO:0016491">
    <property type="term" value="F:oxidoreductase activity"/>
    <property type="evidence" value="ECO:0007669"/>
    <property type="project" value="UniProtKB-KW"/>
</dbReference>
<keyword evidence="7 10" id="KW-0472">Membrane</keyword>
<dbReference type="Pfam" id="PF07884">
    <property type="entry name" value="VKOR"/>
    <property type="match status" value="1"/>
</dbReference>
<evidence type="ECO:0000313" key="12">
    <source>
        <dbReference type="EMBL" id="OGC51140.1"/>
    </source>
</evidence>
<comment type="caution">
    <text evidence="12">The sequence shown here is derived from an EMBL/GenBank/DDBJ whole genome shotgun (WGS) entry which is preliminary data.</text>
</comment>
<dbReference type="GO" id="GO:0048038">
    <property type="term" value="F:quinone binding"/>
    <property type="evidence" value="ECO:0007669"/>
    <property type="project" value="UniProtKB-KW"/>
</dbReference>
<evidence type="ECO:0000256" key="6">
    <source>
        <dbReference type="ARBA" id="ARBA00023002"/>
    </source>
</evidence>
<dbReference type="EMBL" id="MEVH01000030">
    <property type="protein sequence ID" value="OGC51140.1"/>
    <property type="molecule type" value="Genomic_DNA"/>
</dbReference>
<dbReference type="Gene3D" id="1.20.1440.130">
    <property type="entry name" value="VKOR domain"/>
    <property type="match status" value="1"/>
</dbReference>
<sequence length="145" mass="15692">MTANKLWRFTSLLSVIGIGLASYLYYSYLAPVSPSACYISQSVNCEPVTKGNIAEVFGVSVALIGLIGYIIILISSIIKNKKLLLGMTAFGMVFCLRLTILEIFVEKVICPVCVACQTVILLAFAAAVILNRDKKGIPLKETPLT</sequence>
<keyword evidence="6" id="KW-0560">Oxidoreductase</keyword>
<evidence type="ECO:0000256" key="5">
    <source>
        <dbReference type="ARBA" id="ARBA00022989"/>
    </source>
</evidence>
<reference evidence="12 13" key="1">
    <citation type="journal article" date="2016" name="Nat. Commun.">
        <title>Thousands of microbial genomes shed light on interconnected biogeochemical processes in an aquifer system.</title>
        <authorList>
            <person name="Anantharaman K."/>
            <person name="Brown C.T."/>
            <person name="Hug L.A."/>
            <person name="Sharon I."/>
            <person name="Castelle C.J."/>
            <person name="Probst A.J."/>
            <person name="Thomas B.C."/>
            <person name="Singh A."/>
            <person name="Wilkins M.J."/>
            <person name="Karaoz U."/>
            <person name="Brodie E.L."/>
            <person name="Williams K.H."/>
            <person name="Hubbard S.S."/>
            <person name="Banfield J.F."/>
        </authorList>
    </citation>
    <scope>NUCLEOTIDE SEQUENCE [LARGE SCALE GENOMIC DNA]</scope>
</reference>
<evidence type="ECO:0000256" key="4">
    <source>
        <dbReference type="ARBA" id="ARBA00022719"/>
    </source>
</evidence>
<keyword evidence="5 10" id="KW-1133">Transmembrane helix</keyword>
<feature type="transmembrane region" description="Helical" evidence="10">
    <location>
        <begin position="83"/>
        <end position="103"/>
    </location>
</feature>
<feature type="transmembrane region" description="Helical" evidence="10">
    <location>
        <begin position="109"/>
        <end position="130"/>
    </location>
</feature>
<dbReference type="InterPro" id="IPR038354">
    <property type="entry name" value="VKOR_sf"/>
</dbReference>
<dbReference type="Proteomes" id="UP000178771">
    <property type="component" value="Unassembled WGS sequence"/>
</dbReference>
<feature type="transmembrane region" description="Helical" evidence="10">
    <location>
        <begin position="56"/>
        <end position="76"/>
    </location>
</feature>
<comment type="subcellular location">
    <subcellularLocation>
        <location evidence="1">Membrane</location>
        <topology evidence="1">Multi-pass membrane protein</topology>
    </subcellularLocation>
</comment>
<keyword evidence="9" id="KW-0676">Redox-active center</keyword>
<evidence type="ECO:0000256" key="9">
    <source>
        <dbReference type="ARBA" id="ARBA00023284"/>
    </source>
</evidence>
<dbReference type="InterPro" id="IPR012932">
    <property type="entry name" value="VKOR"/>
</dbReference>
<feature type="domain" description="Vitamin K epoxide reductase" evidence="11">
    <location>
        <begin position="3"/>
        <end position="131"/>
    </location>
</feature>
<organism evidence="12 13">
    <name type="scientific">candidate division WWE3 bacterium RIFCSPLOWO2_01_FULL_39_13</name>
    <dbReference type="NCBI Taxonomy" id="1802624"/>
    <lineage>
        <taxon>Bacteria</taxon>
        <taxon>Katanobacteria</taxon>
    </lineage>
</organism>
<evidence type="ECO:0000256" key="7">
    <source>
        <dbReference type="ARBA" id="ARBA00023136"/>
    </source>
</evidence>
<proteinExistence type="inferred from homology"/>
<feature type="transmembrane region" description="Helical" evidence="10">
    <location>
        <begin position="7"/>
        <end position="26"/>
    </location>
</feature>
<evidence type="ECO:0000256" key="1">
    <source>
        <dbReference type="ARBA" id="ARBA00004141"/>
    </source>
</evidence>
<dbReference type="AlphaFoldDB" id="A0A1F4V245"/>
<keyword evidence="4" id="KW-0874">Quinone</keyword>
<evidence type="ECO:0000256" key="10">
    <source>
        <dbReference type="SAM" id="Phobius"/>
    </source>
</evidence>
<name>A0A1F4V245_UNCKA</name>